<dbReference type="GO" id="GO:0016020">
    <property type="term" value="C:membrane"/>
    <property type="evidence" value="ECO:0007669"/>
    <property type="project" value="UniProtKB-SubCell"/>
</dbReference>
<evidence type="ECO:0000256" key="2">
    <source>
        <dbReference type="ARBA" id="ARBA00022692"/>
    </source>
</evidence>
<dbReference type="EMBL" id="JAJKBJ010000003">
    <property type="protein sequence ID" value="MCL9683280.1"/>
    <property type="molecule type" value="Genomic_DNA"/>
</dbReference>
<feature type="transmembrane region" description="Helical" evidence="5">
    <location>
        <begin position="68"/>
        <end position="86"/>
    </location>
</feature>
<feature type="transmembrane region" description="Helical" evidence="5">
    <location>
        <begin position="106"/>
        <end position="127"/>
    </location>
</feature>
<dbReference type="SUPFAM" id="SSF158442">
    <property type="entry name" value="DsbB-like"/>
    <property type="match status" value="1"/>
</dbReference>
<dbReference type="GO" id="GO:0006457">
    <property type="term" value="P:protein folding"/>
    <property type="evidence" value="ECO:0007669"/>
    <property type="project" value="InterPro"/>
</dbReference>
<evidence type="ECO:0000313" key="7">
    <source>
        <dbReference type="Proteomes" id="UP001139721"/>
    </source>
</evidence>
<evidence type="ECO:0000256" key="5">
    <source>
        <dbReference type="SAM" id="Phobius"/>
    </source>
</evidence>
<feature type="transmembrane region" description="Helical" evidence="5">
    <location>
        <begin position="7"/>
        <end position="27"/>
    </location>
</feature>
<feature type="transmembrane region" description="Helical" evidence="5">
    <location>
        <begin position="42"/>
        <end position="61"/>
    </location>
</feature>
<protein>
    <submittedName>
        <fullName evidence="6">Disulfide bond formation protein B</fullName>
    </submittedName>
</protein>
<evidence type="ECO:0000256" key="4">
    <source>
        <dbReference type="ARBA" id="ARBA00023136"/>
    </source>
</evidence>
<organism evidence="6 7">
    <name type="scientific">Legionella maioricensis</name>
    <dbReference type="NCBI Taxonomy" id="2896528"/>
    <lineage>
        <taxon>Bacteria</taxon>
        <taxon>Pseudomonadati</taxon>
        <taxon>Pseudomonadota</taxon>
        <taxon>Gammaproteobacteria</taxon>
        <taxon>Legionellales</taxon>
        <taxon>Legionellaceae</taxon>
        <taxon>Legionella</taxon>
    </lineage>
</organism>
<name>A0A9X2CZD3_9GAMM</name>
<keyword evidence="7" id="KW-1185">Reference proteome</keyword>
<dbReference type="RefSeq" id="WP_250419483.1">
    <property type="nucleotide sequence ID" value="NZ_JAJKBJ010000003.1"/>
</dbReference>
<dbReference type="Proteomes" id="UP001139721">
    <property type="component" value="Unassembled WGS sequence"/>
</dbReference>
<dbReference type="AlphaFoldDB" id="A0A9X2CZD3"/>
<reference evidence="6" key="1">
    <citation type="submission" date="2021-11" db="EMBL/GenBank/DDBJ databases">
        <title>Legionella maioricencis sp. nov., a new species isolated from hot water samples in Mallorca.</title>
        <authorList>
            <person name="Crespi S."/>
            <person name="Drasar V."/>
            <person name="Salva-Serra F."/>
            <person name="Jaen-Luchoro D."/>
            <person name="Pineiro-Iglesias B."/>
            <person name="Aliaga F."/>
            <person name="Fernandez-Juarez V."/>
            <person name="Coll G."/>
            <person name="Moore E.R.B."/>
            <person name="Bennasar-Figueras A."/>
        </authorList>
    </citation>
    <scope>NUCLEOTIDE SEQUENCE</scope>
    <source>
        <strain evidence="6">HCPI-6</strain>
    </source>
</reference>
<comment type="subcellular location">
    <subcellularLocation>
        <location evidence="1">Membrane</location>
        <topology evidence="1">Multi-pass membrane protein</topology>
    </subcellularLocation>
</comment>
<keyword evidence="4 5" id="KW-0472">Membrane</keyword>
<dbReference type="Gene3D" id="1.20.1550.10">
    <property type="entry name" value="DsbB-like"/>
    <property type="match status" value="1"/>
</dbReference>
<proteinExistence type="predicted"/>
<sequence length="178" mass="19591">MNKQGKLHLLGNLLGLLIICSILIFALWDQLIIDDLPCPLCLLQRVCYIAIGLGMLMNLRLGVKPSHYGLMSLATLLGLAISVRQITLHLAPGDMGYGSPILGYYLYTWAAISFAVIITLIALALIFDQGFNIEYKIQHPGGKALIALFLFLILANVVSTFILCGPFTCPDNPTQYYF</sequence>
<evidence type="ECO:0000256" key="3">
    <source>
        <dbReference type="ARBA" id="ARBA00022989"/>
    </source>
</evidence>
<comment type="caution">
    <text evidence="6">The sequence shown here is derived from an EMBL/GenBank/DDBJ whole genome shotgun (WGS) entry which is preliminary data.</text>
</comment>
<accession>A0A9X2CZD3</accession>
<feature type="transmembrane region" description="Helical" evidence="5">
    <location>
        <begin position="148"/>
        <end position="168"/>
    </location>
</feature>
<dbReference type="GO" id="GO:0015035">
    <property type="term" value="F:protein-disulfide reductase activity"/>
    <property type="evidence" value="ECO:0007669"/>
    <property type="project" value="InterPro"/>
</dbReference>
<evidence type="ECO:0000313" key="6">
    <source>
        <dbReference type="EMBL" id="MCL9683280.1"/>
    </source>
</evidence>
<dbReference type="Pfam" id="PF02600">
    <property type="entry name" value="DsbB"/>
    <property type="match status" value="1"/>
</dbReference>
<evidence type="ECO:0000256" key="1">
    <source>
        <dbReference type="ARBA" id="ARBA00004141"/>
    </source>
</evidence>
<keyword evidence="3 5" id="KW-1133">Transmembrane helix</keyword>
<dbReference type="InterPro" id="IPR003752">
    <property type="entry name" value="DiS_bond_form_DsbB/BdbC"/>
</dbReference>
<dbReference type="InterPro" id="IPR023380">
    <property type="entry name" value="DsbB-like_sf"/>
</dbReference>
<gene>
    <name evidence="6" type="ORF">LOX96_04185</name>
</gene>
<keyword evidence="2 5" id="KW-0812">Transmembrane</keyword>